<accession>A0A815WDJ1</accession>
<protein>
    <submittedName>
        <fullName evidence="2">Uncharacterized protein</fullName>
    </submittedName>
</protein>
<evidence type="ECO:0000313" key="2">
    <source>
        <dbReference type="EMBL" id="CAF1540606.1"/>
    </source>
</evidence>
<keyword evidence="1" id="KW-0732">Signal</keyword>
<evidence type="ECO:0000256" key="1">
    <source>
        <dbReference type="SAM" id="SignalP"/>
    </source>
</evidence>
<proteinExistence type="predicted"/>
<dbReference type="EMBL" id="CAJNOV010014102">
    <property type="protein sequence ID" value="CAF1540606.1"/>
    <property type="molecule type" value="Genomic_DNA"/>
</dbReference>
<organism evidence="2 3">
    <name type="scientific">Rotaria magnacalcarata</name>
    <dbReference type="NCBI Taxonomy" id="392030"/>
    <lineage>
        <taxon>Eukaryota</taxon>
        <taxon>Metazoa</taxon>
        <taxon>Spiralia</taxon>
        <taxon>Gnathifera</taxon>
        <taxon>Rotifera</taxon>
        <taxon>Eurotatoria</taxon>
        <taxon>Bdelloidea</taxon>
        <taxon>Philodinida</taxon>
        <taxon>Philodinidae</taxon>
        <taxon>Rotaria</taxon>
    </lineage>
</organism>
<feature type="signal peptide" evidence="1">
    <location>
        <begin position="1"/>
        <end position="27"/>
    </location>
</feature>
<feature type="chain" id="PRO_5032764458" evidence="1">
    <location>
        <begin position="28"/>
        <end position="361"/>
    </location>
</feature>
<name>A0A815WDJ1_9BILA</name>
<dbReference type="Proteomes" id="UP000663855">
    <property type="component" value="Unassembled WGS sequence"/>
</dbReference>
<evidence type="ECO:0000313" key="3">
    <source>
        <dbReference type="Proteomes" id="UP000663855"/>
    </source>
</evidence>
<sequence length="361" mass="39170">MSIFSTKPKPCIIFLFIFLLLFIETDGSHFNGGTIRWEPVNPSVNSSSVAISIIQSYSWKYPTITCTTNVPISTSGRSSANANLTCIADCSTDGGYSKNPTNILTDCVSSSAGLGMMTSEREVNRTLSADAHFYIAYQGSAWTPLGSPAKSGLYWSISCYIDLRMRPDGIINTPPEVNIVSPQYVIVNTPTQIQIPVSDANVGDDIRCRWSQYIPGYRRRREIYQSLAMHSESKTKIHQHMIEENNDVQVRNKRGPGCSWCNTNCNKGCCCKSTGCTGTSCSGGSCSVKPSCPIITTAGVTETPGTIPTTISYAQRQAIDECGSICYPNGLPNGTNLSSNCTLTFTGLIPNTWYAISVQVS</sequence>
<gene>
    <name evidence="2" type="ORF">CJN711_LOCUS29694</name>
</gene>
<reference evidence="2" key="1">
    <citation type="submission" date="2021-02" db="EMBL/GenBank/DDBJ databases">
        <authorList>
            <person name="Nowell W R."/>
        </authorList>
    </citation>
    <scope>NUCLEOTIDE SEQUENCE</scope>
</reference>
<comment type="caution">
    <text evidence="2">The sequence shown here is derived from an EMBL/GenBank/DDBJ whole genome shotgun (WGS) entry which is preliminary data.</text>
</comment>
<dbReference type="AlphaFoldDB" id="A0A815WDJ1"/>